<reference evidence="1" key="1">
    <citation type="submission" date="2023-07" db="EMBL/GenBank/DDBJ databases">
        <title>Sorghum-associated microbial communities from plants grown in Nebraska, USA.</title>
        <authorList>
            <person name="Schachtman D."/>
        </authorList>
    </citation>
    <scope>NUCLEOTIDE SEQUENCE</scope>
    <source>
        <strain evidence="1">BE80</strain>
    </source>
</reference>
<dbReference type="RefSeq" id="WP_162248912.1">
    <property type="nucleotide sequence ID" value="NZ_JAVDTR010000001.1"/>
</dbReference>
<organism evidence="1 2">
    <name type="scientific">Paenibacillus amylolyticus</name>
    <dbReference type="NCBI Taxonomy" id="1451"/>
    <lineage>
        <taxon>Bacteria</taxon>
        <taxon>Bacillati</taxon>
        <taxon>Bacillota</taxon>
        <taxon>Bacilli</taxon>
        <taxon>Bacillales</taxon>
        <taxon>Paenibacillaceae</taxon>
        <taxon>Paenibacillus</taxon>
    </lineage>
</organism>
<name>A0AAP5H0J4_PAEAM</name>
<evidence type="ECO:0000313" key="1">
    <source>
        <dbReference type="EMBL" id="MDR6721696.1"/>
    </source>
</evidence>
<dbReference type="Proteomes" id="UP001254832">
    <property type="component" value="Unassembled WGS sequence"/>
</dbReference>
<sequence length="133" mass="14180">MIMVVGITIVVLSLVKSNASSFLNQFRSFTVTIDNQSDFNLSSVETGVLVTGAQGVIVESGSKDVYGAEIKSGEIIKIRPNLSLSGEGGIYLKITDSNGETTNKMICSYTESLSGYSNVIVTNNNVSVKEQCN</sequence>
<comment type="caution">
    <text evidence="1">The sequence shown here is derived from an EMBL/GenBank/DDBJ whole genome shotgun (WGS) entry which is preliminary data.</text>
</comment>
<proteinExistence type="predicted"/>
<accession>A0AAP5H0J4</accession>
<protein>
    <submittedName>
        <fullName evidence="1">Uncharacterized protein</fullName>
    </submittedName>
</protein>
<evidence type="ECO:0000313" key="2">
    <source>
        <dbReference type="Proteomes" id="UP001254832"/>
    </source>
</evidence>
<gene>
    <name evidence="1" type="ORF">J2W91_000144</name>
</gene>
<dbReference type="AlphaFoldDB" id="A0AAP5H0J4"/>
<dbReference type="EMBL" id="JAVDTR010000001">
    <property type="protein sequence ID" value="MDR6721696.1"/>
    <property type="molecule type" value="Genomic_DNA"/>
</dbReference>